<keyword evidence="13" id="KW-1185">Reference proteome</keyword>
<sequence length="430" mass="47646">MQFTINQAELMSALGAVKAPCKGRFALEVLNNVLIEARDGVVSFTTTDLTMRVTFTAAHTVKVAEEGAYTVNYKQLFDTIKVLPKRADIAVRRLEGTVEITCSGRKFVRGIEAEEYPDWKPAHVPGETYTETREEYEPDSSGNGSTRVTNTYKYEVLKTQIQQLCLPRNLLVGMLSQVAYVAADDDSRPVYRAIFTDLRDDRLTMVAADAFRLVKHVVDVPCAGSWEHAVLIDAKYFAQIGKLLPKDCGVDIEVLSTLEKVLEKNGKEEANTLPYLTISQVRFATDTTVVLLRPTEGTYPNYEGALPKSYSTRVVCDTAELLSGYQTIWPVAKDSSNIAKLRITGDTAFIEASAEEQPEPTVHEIPAIVSGPDTHALLNCQYMLDFLKATKASEVVIEMTTPARPVVARPCYEGPGEQTIYIVMPMTPNR</sequence>
<dbReference type="Pfam" id="PF02767">
    <property type="entry name" value="DNA_pol3_beta_2"/>
    <property type="match status" value="1"/>
</dbReference>
<gene>
    <name evidence="12" type="primary">dnaN</name>
    <name evidence="12" type="ORF">KDA_74580</name>
</gene>
<dbReference type="InterPro" id="IPR022637">
    <property type="entry name" value="DNA_polIII_beta_cen"/>
</dbReference>
<dbReference type="GO" id="GO:0008408">
    <property type="term" value="F:3'-5' exonuclease activity"/>
    <property type="evidence" value="ECO:0007669"/>
    <property type="project" value="InterPro"/>
</dbReference>
<feature type="domain" description="DNA polymerase III beta sliding clamp central" evidence="10">
    <location>
        <begin position="166"/>
        <end position="256"/>
    </location>
</feature>
<dbReference type="EMBL" id="BIFT01000003">
    <property type="protein sequence ID" value="GCE31974.1"/>
    <property type="molecule type" value="Genomic_DNA"/>
</dbReference>
<evidence type="ECO:0000256" key="5">
    <source>
        <dbReference type="ARBA" id="ARBA00022695"/>
    </source>
</evidence>
<comment type="similarity">
    <text evidence="2">Belongs to the beta sliding clamp family.</text>
</comment>
<dbReference type="GO" id="GO:0003887">
    <property type="term" value="F:DNA-directed DNA polymerase activity"/>
    <property type="evidence" value="ECO:0007669"/>
    <property type="project" value="UniProtKB-KW"/>
</dbReference>
<dbReference type="RefSeq" id="WP_126631993.1">
    <property type="nucleotide sequence ID" value="NZ_BIFT01000003.1"/>
</dbReference>
<comment type="subcellular location">
    <subcellularLocation>
        <location evidence="1">Cytoplasm</location>
    </subcellularLocation>
</comment>
<reference evidence="13" key="1">
    <citation type="submission" date="2018-12" db="EMBL/GenBank/DDBJ databases">
        <title>Tengunoibacter tsumagoiensis gen. nov., sp. nov., Dictyobacter kobayashii sp. nov., D. alpinus sp. nov., and D. joshuensis sp. nov. and description of Dictyobacteraceae fam. nov. within the order Ktedonobacterales isolated from Tengu-no-mugimeshi.</title>
        <authorList>
            <person name="Wang C.M."/>
            <person name="Zheng Y."/>
            <person name="Sakai Y."/>
            <person name="Toyoda A."/>
            <person name="Minakuchi Y."/>
            <person name="Abe K."/>
            <person name="Yokota A."/>
            <person name="Yabe S."/>
        </authorList>
    </citation>
    <scope>NUCLEOTIDE SEQUENCE [LARGE SCALE GENOMIC DNA]</scope>
    <source>
        <strain evidence="13">Uno16</strain>
    </source>
</reference>
<dbReference type="PANTHER" id="PTHR30478:SF0">
    <property type="entry name" value="BETA SLIDING CLAMP"/>
    <property type="match status" value="1"/>
</dbReference>
<dbReference type="GO" id="GO:0006271">
    <property type="term" value="P:DNA strand elongation involved in DNA replication"/>
    <property type="evidence" value="ECO:0007669"/>
    <property type="project" value="TreeGrafter"/>
</dbReference>
<name>A0A402BKU5_9CHLR</name>
<dbReference type="PANTHER" id="PTHR30478">
    <property type="entry name" value="DNA POLYMERASE III SUBUNIT BETA"/>
    <property type="match status" value="1"/>
</dbReference>
<evidence type="ECO:0000256" key="8">
    <source>
        <dbReference type="ARBA" id="ARBA00023125"/>
    </source>
</evidence>
<keyword evidence="5" id="KW-0548">Nucleotidyltransferase</keyword>
<evidence type="ECO:0000259" key="11">
    <source>
        <dbReference type="Pfam" id="PF02768"/>
    </source>
</evidence>
<evidence type="ECO:0000256" key="2">
    <source>
        <dbReference type="ARBA" id="ARBA00010752"/>
    </source>
</evidence>
<keyword evidence="7" id="KW-0239">DNA-directed DNA polymerase</keyword>
<evidence type="ECO:0000256" key="7">
    <source>
        <dbReference type="ARBA" id="ARBA00022932"/>
    </source>
</evidence>
<dbReference type="Pfam" id="PF02768">
    <property type="entry name" value="DNA_pol3_beta_3"/>
    <property type="match status" value="1"/>
</dbReference>
<evidence type="ECO:0000259" key="9">
    <source>
        <dbReference type="Pfam" id="PF00712"/>
    </source>
</evidence>
<dbReference type="GO" id="GO:0005737">
    <property type="term" value="C:cytoplasm"/>
    <property type="evidence" value="ECO:0007669"/>
    <property type="project" value="UniProtKB-SubCell"/>
</dbReference>
<evidence type="ECO:0000256" key="1">
    <source>
        <dbReference type="ARBA" id="ARBA00004496"/>
    </source>
</evidence>
<feature type="domain" description="DNA polymerase III beta sliding clamp C-terminal" evidence="11">
    <location>
        <begin position="305"/>
        <end position="426"/>
    </location>
</feature>
<feature type="domain" description="DNA polymerase III beta sliding clamp N-terminal" evidence="9">
    <location>
        <begin position="1"/>
        <end position="118"/>
    </location>
</feature>
<dbReference type="GO" id="GO:0003677">
    <property type="term" value="F:DNA binding"/>
    <property type="evidence" value="ECO:0007669"/>
    <property type="project" value="UniProtKB-KW"/>
</dbReference>
<dbReference type="SMART" id="SM00480">
    <property type="entry name" value="POL3Bc"/>
    <property type="match status" value="1"/>
</dbReference>
<keyword evidence="6" id="KW-0235">DNA replication</keyword>
<accession>A0A402BKU5</accession>
<keyword evidence="3" id="KW-0963">Cytoplasm</keyword>
<organism evidence="12 13">
    <name type="scientific">Dictyobacter alpinus</name>
    <dbReference type="NCBI Taxonomy" id="2014873"/>
    <lineage>
        <taxon>Bacteria</taxon>
        <taxon>Bacillati</taxon>
        <taxon>Chloroflexota</taxon>
        <taxon>Ktedonobacteria</taxon>
        <taxon>Ktedonobacterales</taxon>
        <taxon>Dictyobacteraceae</taxon>
        <taxon>Dictyobacter</taxon>
    </lineage>
</organism>
<dbReference type="OrthoDB" id="8421503at2"/>
<dbReference type="GO" id="GO:0009360">
    <property type="term" value="C:DNA polymerase III complex"/>
    <property type="evidence" value="ECO:0007669"/>
    <property type="project" value="InterPro"/>
</dbReference>
<dbReference type="Pfam" id="PF00712">
    <property type="entry name" value="DNA_pol3_beta"/>
    <property type="match status" value="1"/>
</dbReference>
<dbReference type="AlphaFoldDB" id="A0A402BKU5"/>
<dbReference type="InterPro" id="IPR022635">
    <property type="entry name" value="DNA_polIII_beta_C"/>
</dbReference>
<proteinExistence type="inferred from homology"/>
<comment type="caution">
    <text evidence="12">The sequence shown here is derived from an EMBL/GenBank/DDBJ whole genome shotgun (WGS) entry which is preliminary data.</text>
</comment>
<dbReference type="InterPro" id="IPR046938">
    <property type="entry name" value="DNA_clamp_sf"/>
</dbReference>
<protein>
    <submittedName>
        <fullName evidence="12">DNA polymerase III subunit beta</fullName>
    </submittedName>
</protein>
<dbReference type="InterPro" id="IPR022634">
    <property type="entry name" value="DNA_polIII_beta_N"/>
</dbReference>
<dbReference type="SUPFAM" id="SSF55979">
    <property type="entry name" value="DNA clamp"/>
    <property type="match status" value="3"/>
</dbReference>
<evidence type="ECO:0000256" key="3">
    <source>
        <dbReference type="ARBA" id="ARBA00022490"/>
    </source>
</evidence>
<evidence type="ECO:0000256" key="4">
    <source>
        <dbReference type="ARBA" id="ARBA00022679"/>
    </source>
</evidence>
<keyword evidence="4" id="KW-0808">Transferase</keyword>
<evidence type="ECO:0000313" key="12">
    <source>
        <dbReference type="EMBL" id="GCE31974.1"/>
    </source>
</evidence>
<evidence type="ECO:0000259" key="10">
    <source>
        <dbReference type="Pfam" id="PF02767"/>
    </source>
</evidence>
<dbReference type="Proteomes" id="UP000287171">
    <property type="component" value="Unassembled WGS sequence"/>
</dbReference>
<dbReference type="InterPro" id="IPR001001">
    <property type="entry name" value="DNA_polIII_beta"/>
</dbReference>
<keyword evidence="8" id="KW-0238">DNA-binding</keyword>
<evidence type="ECO:0000256" key="6">
    <source>
        <dbReference type="ARBA" id="ARBA00022705"/>
    </source>
</evidence>
<evidence type="ECO:0000313" key="13">
    <source>
        <dbReference type="Proteomes" id="UP000287171"/>
    </source>
</evidence>
<dbReference type="Gene3D" id="3.10.150.10">
    <property type="entry name" value="DNA Polymerase III, subunit A, domain 2"/>
    <property type="match status" value="3"/>
</dbReference>